<sequence>MSRSLKSCEISQNTPNEDDFVFCRFVRRNGKIIYPKNAKFFRFPKRKVGE</sequence>
<accession>A0A1T4VEZ2</accession>
<reference evidence="2" key="1">
    <citation type="submission" date="2017-02" db="EMBL/GenBank/DDBJ databases">
        <authorList>
            <person name="Varghese N."/>
            <person name="Submissions S."/>
        </authorList>
    </citation>
    <scope>NUCLEOTIDE SEQUENCE [LARGE SCALE GENOMIC DNA]</scope>
    <source>
        <strain evidence="2">DSM 3072</strain>
    </source>
</reference>
<protein>
    <submittedName>
        <fullName evidence="1">Uncharacterized protein</fullName>
    </submittedName>
</protein>
<organism evidence="1 2">
    <name type="scientific">Succinivibrio dextrinosolvens DSM 3072</name>
    <dbReference type="NCBI Taxonomy" id="1123324"/>
    <lineage>
        <taxon>Bacteria</taxon>
        <taxon>Pseudomonadati</taxon>
        <taxon>Pseudomonadota</taxon>
        <taxon>Gammaproteobacteria</taxon>
        <taxon>Aeromonadales</taxon>
        <taxon>Succinivibrionaceae</taxon>
        <taxon>Succinivibrio</taxon>
    </lineage>
</organism>
<evidence type="ECO:0000313" key="2">
    <source>
        <dbReference type="Proteomes" id="UP000242432"/>
    </source>
</evidence>
<name>A0A1T4VEZ2_9GAMM</name>
<proteinExistence type="predicted"/>
<evidence type="ECO:0000313" key="1">
    <source>
        <dbReference type="EMBL" id="SKA63544.1"/>
    </source>
</evidence>
<dbReference type="Proteomes" id="UP000242432">
    <property type="component" value="Unassembled WGS sequence"/>
</dbReference>
<dbReference type="EMBL" id="FUXX01000022">
    <property type="protein sequence ID" value="SKA63544.1"/>
    <property type="molecule type" value="Genomic_DNA"/>
</dbReference>
<gene>
    <name evidence="1" type="ORF">SAMN02745213_01402</name>
</gene>
<dbReference type="RefSeq" id="WP_159443047.1">
    <property type="nucleotide sequence ID" value="NZ_FUXX01000022.1"/>
</dbReference>
<keyword evidence="2" id="KW-1185">Reference proteome</keyword>
<dbReference type="AlphaFoldDB" id="A0A1T4VEZ2"/>